<dbReference type="SMART" id="SM00256">
    <property type="entry name" value="FBOX"/>
    <property type="match status" value="1"/>
</dbReference>
<dbReference type="Pfam" id="PF12937">
    <property type="entry name" value="F-box-like"/>
    <property type="match status" value="1"/>
</dbReference>
<dbReference type="SUPFAM" id="SSF81383">
    <property type="entry name" value="F-box domain"/>
    <property type="match status" value="1"/>
</dbReference>
<organism evidence="2 3">
    <name type="scientific">Cardiocondyla obscurior</name>
    <dbReference type="NCBI Taxonomy" id="286306"/>
    <lineage>
        <taxon>Eukaryota</taxon>
        <taxon>Metazoa</taxon>
        <taxon>Ecdysozoa</taxon>
        <taxon>Arthropoda</taxon>
        <taxon>Hexapoda</taxon>
        <taxon>Insecta</taxon>
        <taxon>Pterygota</taxon>
        <taxon>Neoptera</taxon>
        <taxon>Endopterygota</taxon>
        <taxon>Hymenoptera</taxon>
        <taxon>Apocrita</taxon>
        <taxon>Aculeata</taxon>
        <taxon>Formicoidea</taxon>
        <taxon>Formicidae</taxon>
        <taxon>Myrmicinae</taxon>
        <taxon>Cardiocondyla</taxon>
    </lineage>
</organism>
<protein>
    <recommendedName>
        <fullName evidence="1">F-box domain-containing protein</fullName>
    </recommendedName>
</protein>
<dbReference type="EMBL" id="JADYXP020000010">
    <property type="protein sequence ID" value="KAL0115833.1"/>
    <property type="molecule type" value="Genomic_DNA"/>
</dbReference>
<evidence type="ECO:0000259" key="1">
    <source>
        <dbReference type="PROSITE" id="PS50181"/>
    </source>
</evidence>
<comment type="caution">
    <text evidence="2">The sequence shown here is derived from an EMBL/GenBank/DDBJ whole genome shotgun (WGS) entry which is preliminary data.</text>
</comment>
<dbReference type="InterPro" id="IPR036047">
    <property type="entry name" value="F-box-like_dom_sf"/>
</dbReference>
<dbReference type="AlphaFoldDB" id="A0AAW2FK74"/>
<accession>A0AAW2FK74</accession>
<name>A0AAW2FK74_9HYME</name>
<feature type="domain" description="F-box" evidence="1">
    <location>
        <begin position="31"/>
        <end position="78"/>
    </location>
</feature>
<dbReference type="Proteomes" id="UP001430953">
    <property type="component" value="Unassembled WGS sequence"/>
</dbReference>
<keyword evidence="3" id="KW-1185">Reference proteome</keyword>
<proteinExistence type="predicted"/>
<reference evidence="2 3" key="1">
    <citation type="submission" date="2023-03" db="EMBL/GenBank/DDBJ databases">
        <title>High recombination rates correlate with genetic variation in Cardiocondyla obscurior ants.</title>
        <authorList>
            <person name="Errbii M."/>
        </authorList>
    </citation>
    <scope>NUCLEOTIDE SEQUENCE [LARGE SCALE GENOMIC DNA]</scope>
    <source>
        <strain evidence="2">Alpha-2009</strain>
        <tissue evidence="2">Whole body</tissue>
    </source>
</reference>
<evidence type="ECO:0000313" key="2">
    <source>
        <dbReference type="EMBL" id="KAL0115833.1"/>
    </source>
</evidence>
<dbReference type="Gene3D" id="1.20.1280.50">
    <property type="match status" value="1"/>
</dbReference>
<dbReference type="InterPro" id="IPR001810">
    <property type="entry name" value="F-box_dom"/>
</dbReference>
<sequence length="94" mass="10645">MSISSRLERVHLQSEEVTAGSTSCANDKGNALSLLDLPVEIFLHICSYLETSTLVHRLSLVCKRFYLILQDDLLWKARINKIWPSVNYPILCPG</sequence>
<gene>
    <name evidence="2" type="ORF">PUN28_011007</name>
</gene>
<evidence type="ECO:0000313" key="3">
    <source>
        <dbReference type="Proteomes" id="UP001430953"/>
    </source>
</evidence>
<dbReference type="PROSITE" id="PS50181">
    <property type="entry name" value="FBOX"/>
    <property type="match status" value="1"/>
</dbReference>